<feature type="region of interest" description="Disordered" evidence="1">
    <location>
        <begin position="61"/>
        <end position="89"/>
    </location>
</feature>
<organism evidence="2 3">
    <name type="scientific">Rothia mucilaginosa (strain DY-18)</name>
    <name type="common">Stomatococcus mucilaginosus</name>
    <dbReference type="NCBI Taxonomy" id="680646"/>
    <lineage>
        <taxon>Bacteria</taxon>
        <taxon>Bacillati</taxon>
        <taxon>Actinomycetota</taxon>
        <taxon>Actinomycetes</taxon>
        <taxon>Micrococcales</taxon>
        <taxon>Micrococcaceae</taxon>
        <taxon>Rothia</taxon>
    </lineage>
</organism>
<reference evidence="2 3" key="2">
    <citation type="journal article" date="2010" name="J Osaka Dent Univ">
        <title>Isolation and identification of Rothia mucilaginosa from persistent apical periodontitis lesions.</title>
        <authorList>
            <person name="Yamane K."/>
            <person name="Yoshida M."/>
            <person name="Fujihira T."/>
            <person name="Baba T."/>
            <person name="Tsuji N."/>
            <person name="Hayashi H."/>
            <person name="Sugimori C."/>
            <person name="Yamanaka T."/>
            <person name="Mashimo C."/>
            <person name="Nambu T."/>
            <person name="Kawai H."/>
            <person name="Fukushima H."/>
        </authorList>
    </citation>
    <scope>NUCLEOTIDE SEQUENCE [LARGE SCALE GENOMIC DNA]</scope>
    <source>
        <strain evidence="2 3">DY-18</strain>
    </source>
</reference>
<reference evidence="2 3" key="3">
    <citation type="journal article" date="2010" name="Sequencing">
        <title>Complete Genome Sequence of Rothia mucilaginosa DY-18: A Clinical Isolate with Dense Meshwork-Like Structures from a Persistent Apical Periodontitis Lesion.</title>
        <authorList>
            <person name="Yamane K."/>
            <person name="Nambu T."/>
            <person name="Yamanaka T."/>
            <person name="Mashimo C."/>
            <person name="Sugimori C."/>
            <person name="Leung K.-P."/>
            <person name="Fukushima H."/>
        </authorList>
    </citation>
    <scope>NUCLEOTIDE SEQUENCE [LARGE SCALE GENOMIC DNA]</scope>
    <source>
        <strain evidence="2 3">DY-18</strain>
    </source>
</reference>
<dbReference type="KEGG" id="rmu:RMDY18_09860"/>
<name>D2NT42_ROTMD</name>
<keyword evidence="3" id="KW-1185">Reference proteome</keyword>
<evidence type="ECO:0000313" key="2">
    <source>
        <dbReference type="EMBL" id="BAI64818.1"/>
    </source>
</evidence>
<protein>
    <submittedName>
        <fullName evidence="2">Methyl coenzyme M reductase, gamma subunit</fullName>
    </submittedName>
</protein>
<evidence type="ECO:0000313" key="3">
    <source>
        <dbReference type="Proteomes" id="UP000001883"/>
    </source>
</evidence>
<dbReference type="AlphaFoldDB" id="D2NT42"/>
<sequence length="259" mass="27971">MLFDMRLQQSPFHSRLLAAQPHTRKEPTMMFNRSSIAALSAAMMLTLSACSGGAQVSAESSASTSASTESASAEASATPTPSPSPTGSEVVEIRAAVDTTVDSEEARKAAGEAAKQVLAQDVRLRNAWMQGDLEHTSEEDLAKYMEPKGVKSTLDGFADLRETLQEGTFSGQIEIRDVEVVEVSASTDQNGQSTPNAVVRVQYCEDWGSIRWPTGEPIVLDDSLATEEMRENTMIRRSDGVFVIQSGRKVQGDCKPSQH</sequence>
<dbReference type="Proteomes" id="UP000001883">
    <property type="component" value="Chromosome"/>
</dbReference>
<dbReference type="EMBL" id="AP011540">
    <property type="protein sequence ID" value="BAI64818.1"/>
    <property type="molecule type" value="Genomic_DNA"/>
</dbReference>
<dbReference type="STRING" id="680646.RMDY18_09860"/>
<proteinExistence type="predicted"/>
<reference evidence="3" key="1">
    <citation type="submission" date="2009-07" db="EMBL/GenBank/DDBJ databases">
        <title>Complete genome sequence of Rothia mucilaginosa DJ.</title>
        <authorList>
            <person name="Yamane K."/>
            <person name="Nambu T."/>
            <person name="Mashimo C."/>
            <person name="Sugimori C."/>
            <person name="Yamanaka T."/>
            <person name="Leung K."/>
            <person name="Fukushima H."/>
        </authorList>
    </citation>
    <scope>NUCLEOTIDE SEQUENCE [LARGE SCALE GENOMIC DNA]</scope>
    <source>
        <strain evidence="3">DY-18</strain>
    </source>
</reference>
<gene>
    <name evidence="2" type="ordered locus">RMDY18_09860</name>
</gene>
<accession>D2NT42</accession>
<dbReference type="HOGENOM" id="CLU_1073181_0_0_11"/>
<evidence type="ECO:0000256" key="1">
    <source>
        <dbReference type="SAM" id="MobiDB-lite"/>
    </source>
</evidence>